<accession>A0AAD7A3N8</accession>
<organism evidence="2 3">
    <name type="scientific">Mycena albidolilacea</name>
    <dbReference type="NCBI Taxonomy" id="1033008"/>
    <lineage>
        <taxon>Eukaryota</taxon>
        <taxon>Fungi</taxon>
        <taxon>Dikarya</taxon>
        <taxon>Basidiomycota</taxon>
        <taxon>Agaricomycotina</taxon>
        <taxon>Agaricomycetes</taxon>
        <taxon>Agaricomycetidae</taxon>
        <taxon>Agaricales</taxon>
        <taxon>Marasmiineae</taxon>
        <taxon>Mycenaceae</taxon>
        <taxon>Mycena</taxon>
    </lineage>
</organism>
<dbReference type="AlphaFoldDB" id="A0AAD7A3N8"/>
<proteinExistence type="predicted"/>
<feature type="region of interest" description="Disordered" evidence="1">
    <location>
        <begin position="114"/>
        <end position="133"/>
    </location>
</feature>
<comment type="caution">
    <text evidence="2">The sequence shown here is derived from an EMBL/GenBank/DDBJ whole genome shotgun (WGS) entry which is preliminary data.</text>
</comment>
<protein>
    <submittedName>
        <fullName evidence="2">Uncharacterized protein</fullName>
    </submittedName>
</protein>
<name>A0AAD7A3N8_9AGAR</name>
<feature type="region of interest" description="Disordered" evidence="1">
    <location>
        <begin position="358"/>
        <end position="391"/>
    </location>
</feature>
<reference evidence="2" key="1">
    <citation type="submission" date="2023-03" db="EMBL/GenBank/DDBJ databases">
        <title>Massive genome expansion in bonnet fungi (Mycena s.s.) driven by repeated elements and novel gene families across ecological guilds.</title>
        <authorList>
            <consortium name="Lawrence Berkeley National Laboratory"/>
            <person name="Harder C.B."/>
            <person name="Miyauchi S."/>
            <person name="Viragh M."/>
            <person name="Kuo A."/>
            <person name="Thoen E."/>
            <person name="Andreopoulos B."/>
            <person name="Lu D."/>
            <person name="Skrede I."/>
            <person name="Drula E."/>
            <person name="Henrissat B."/>
            <person name="Morin E."/>
            <person name="Kohler A."/>
            <person name="Barry K."/>
            <person name="LaButti K."/>
            <person name="Morin E."/>
            <person name="Salamov A."/>
            <person name="Lipzen A."/>
            <person name="Mereny Z."/>
            <person name="Hegedus B."/>
            <person name="Baldrian P."/>
            <person name="Stursova M."/>
            <person name="Weitz H."/>
            <person name="Taylor A."/>
            <person name="Grigoriev I.V."/>
            <person name="Nagy L.G."/>
            <person name="Martin F."/>
            <person name="Kauserud H."/>
        </authorList>
    </citation>
    <scope>NUCLEOTIDE SEQUENCE</scope>
    <source>
        <strain evidence="2">CBHHK002</strain>
    </source>
</reference>
<feature type="compositionally biased region" description="Low complexity" evidence="1">
    <location>
        <begin position="364"/>
        <end position="391"/>
    </location>
</feature>
<keyword evidence="3" id="KW-1185">Reference proteome</keyword>
<evidence type="ECO:0000313" key="2">
    <source>
        <dbReference type="EMBL" id="KAJ7348934.1"/>
    </source>
</evidence>
<gene>
    <name evidence="2" type="ORF">DFH08DRAFT_132040</name>
</gene>
<sequence>MAEIRAAAQMRVNDFLRKHGELADRIALTVTLVLDPLLNYESDIDEAIFLSLKNDLETLKERTEKEEYQGLLRRHGVLDDVRAGFVLMTEQLQSLHAELDLNLEFPAALLAPNGQLAQAGPGPADREQGDGRTVVSDAVRRVASRGELEPASGPQRGTASIRGARNEANAPPFLRPRLSLPDDCQTFDVVFLPFKSDRSMQLPDPALNAAQLCLQKLGLVFQVKLPRQGYVKRYFDDQVKSFCEDKNIDLQPGVDPDAPLWTFMMVRKRGNNATLRVELLSQREMTAQYLGGREFKLRNYLAEHGDDNILLIAPMHADLKGAINIPKVGTRMKHTCHVSRLDAAIQGRVGQCNSACGLESEPDTGSSSGHGTGHTLAQVGSDPGSGSRRGTGRTLTQWFERFHRLNYDPYIHSHNFQSTTNIYLHVLQYYSLVIQDVFPRRVWLSTIHPYSRKRSMLSVHTCL</sequence>
<dbReference type="EMBL" id="JARIHO010000016">
    <property type="protein sequence ID" value="KAJ7348934.1"/>
    <property type="molecule type" value="Genomic_DNA"/>
</dbReference>
<evidence type="ECO:0000313" key="3">
    <source>
        <dbReference type="Proteomes" id="UP001218218"/>
    </source>
</evidence>
<feature type="region of interest" description="Disordered" evidence="1">
    <location>
        <begin position="144"/>
        <end position="167"/>
    </location>
</feature>
<evidence type="ECO:0000256" key="1">
    <source>
        <dbReference type="SAM" id="MobiDB-lite"/>
    </source>
</evidence>
<dbReference type="Proteomes" id="UP001218218">
    <property type="component" value="Unassembled WGS sequence"/>
</dbReference>